<evidence type="ECO:0000313" key="2">
    <source>
        <dbReference type="EMBL" id="MBO8424573.1"/>
    </source>
</evidence>
<dbReference type="Gene3D" id="3.40.630.30">
    <property type="match status" value="1"/>
</dbReference>
<dbReference type="EMBL" id="JADINF010000154">
    <property type="protein sequence ID" value="MBO8424573.1"/>
    <property type="molecule type" value="Genomic_DNA"/>
</dbReference>
<proteinExistence type="predicted"/>
<dbReference type="InterPro" id="IPR016181">
    <property type="entry name" value="Acyl_CoA_acyltransferase"/>
</dbReference>
<dbReference type="Proteomes" id="UP000727857">
    <property type="component" value="Unassembled WGS sequence"/>
</dbReference>
<dbReference type="GO" id="GO:0016747">
    <property type="term" value="F:acyltransferase activity, transferring groups other than amino-acyl groups"/>
    <property type="evidence" value="ECO:0007669"/>
    <property type="project" value="InterPro"/>
</dbReference>
<sequence>MISFTATNDKVLLNKLYNAVFGSDIPGDVGYVLVVDDIPCGIAKLTVTESVSHIHTVGILPKLRGKGYGDFFTRSLMNVLIDVTDEIVIDYPAAYFLQFGFRRDGDVMRIASEDLVFPKKCQCGDKPH</sequence>
<reference evidence="2" key="2">
    <citation type="journal article" date="2021" name="PeerJ">
        <title>Extensive microbial diversity within the chicken gut microbiome revealed by metagenomics and culture.</title>
        <authorList>
            <person name="Gilroy R."/>
            <person name="Ravi A."/>
            <person name="Getino M."/>
            <person name="Pursley I."/>
            <person name="Horton D.L."/>
            <person name="Alikhan N.F."/>
            <person name="Baker D."/>
            <person name="Gharbi K."/>
            <person name="Hall N."/>
            <person name="Watson M."/>
            <person name="Adriaenssens E.M."/>
            <person name="Foster-Nyarko E."/>
            <person name="Jarju S."/>
            <person name="Secka A."/>
            <person name="Antonio M."/>
            <person name="Oren A."/>
            <person name="Chaudhuri R.R."/>
            <person name="La Ragione R."/>
            <person name="Hildebrand F."/>
            <person name="Pallen M.J."/>
        </authorList>
    </citation>
    <scope>NUCLEOTIDE SEQUENCE</scope>
    <source>
        <strain evidence="2">517</strain>
    </source>
</reference>
<comment type="caution">
    <text evidence="2">The sequence shown here is derived from an EMBL/GenBank/DDBJ whole genome shotgun (WGS) entry which is preliminary data.</text>
</comment>
<reference evidence="2" key="1">
    <citation type="submission" date="2020-10" db="EMBL/GenBank/DDBJ databases">
        <authorList>
            <person name="Gilroy R."/>
        </authorList>
    </citation>
    <scope>NUCLEOTIDE SEQUENCE</scope>
    <source>
        <strain evidence="2">517</strain>
    </source>
</reference>
<dbReference type="PROSITE" id="PS51186">
    <property type="entry name" value="GNAT"/>
    <property type="match status" value="1"/>
</dbReference>
<feature type="domain" description="N-acetyltransferase" evidence="1">
    <location>
        <begin position="1"/>
        <end position="122"/>
    </location>
</feature>
<evidence type="ECO:0000259" key="1">
    <source>
        <dbReference type="PROSITE" id="PS51186"/>
    </source>
</evidence>
<dbReference type="SUPFAM" id="SSF55729">
    <property type="entry name" value="Acyl-CoA N-acyltransferases (Nat)"/>
    <property type="match status" value="1"/>
</dbReference>
<dbReference type="AlphaFoldDB" id="A0A940IDR0"/>
<evidence type="ECO:0000313" key="3">
    <source>
        <dbReference type="Proteomes" id="UP000727857"/>
    </source>
</evidence>
<dbReference type="InterPro" id="IPR000182">
    <property type="entry name" value="GNAT_dom"/>
</dbReference>
<organism evidence="2 3">
    <name type="scientific">Candidatus Stercoripulliclostridium pullicola</name>
    <dbReference type="NCBI Taxonomy" id="2840953"/>
    <lineage>
        <taxon>Bacteria</taxon>
        <taxon>Bacillati</taxon>
        <taxon>Bacillota</taxon>
        <taxon>Clostridia</taxon>
        <taxon>Eubacteriales</taxon>
        <taxon>Candidatus Stercoripulliclostridium</taxon>
    </lineage>
</organism>
<gene>
    <name evidence="2" type="ORF">IAB16_06095</name>
</gene>
<name>A0A940IDR0_9FIRM</name>
<protein>
    <submittedName>
        <fullName evidence="2">GNAT family N-acetyltransferase</fullName>
    </submittedName>
</protein>
<accession>A0A940IDR0</accession>
<dbReference type="CDD" id="cd04301">
    <property type="entry name" value="NAT_SF"/>
    <property type="match status" value="1"/>
</dbReference>